<dbReference type="AlphaFoldDB" id="A0AA86PB05"/>
<reference evidence="2" key="1">
    <citation type="submission" date="2023-06" db="EMBL/GenBank/DDBJ databases">
        <authorList>
            <person name="Kurt Z."/>
        </authorList>
    </citation>
    <scope>NUCLEOTIDE SEQUENCE</scope>
</reference>
<comment type="caution">
    <text evidence="2">The sequence shown here is derived from an EMBL/GenBank/DDBJ whole genome shotgun (WGS) entry which is preliminary data.</text>
</comment>
<keyword evidence="4" id="KW-1185">Reference proteome</keyword>
<keyword evidence="1" id="KW-1133">Transmembrane helix</keyword>
<reference evidence="3 4" key="2">
    <citation type="submission" date="2024-07" db="EMBL/GenBank/DDBJ databases">
        <authorList>
            <person name="Akdeniz Z."/>
        </authorList>
    </citation>
    <scope>NUCLEOTIDE SEQUENCE [LARGE SCALE GENOMIC DNA]</scope>
</reference>
<feature type="transmembrane region" description="Helical" evidence="1">
    <location>
        <begin position="197"/>
        <end position="214"/>
    </location>
</feature>
<organism evidence="2">
    <name type="scientific">Hexamita inflata</name>
    <dbReference type="NCBI Taxonomy" id="28002"/>
    <lineage>
        <taxon>Eukaryota</taxon>
        <taxon>Metamonada</taxon>
        <taxon>Diplomonadida</taxon>
        <taxon>Hexamitidae</taxon>
        <taxon>Hexamitinae</taxon>
        <taxon>Hexamita</taxon>
    </lineage>
</organism>
<feature type="transmembrane region" description="Helical" evidence="1">
    <location>
        <begin position="166"/>
        <end position="190"/>
    </location>
</feature>
<evidence type="ECO:0000256" key="1">
    <source>
        <dbReference type="SAM" id="Phobius"/>
    </source>
</evidence>
<keyword evidence="1" id="KW-0812">Transmembrane</keyword>
<gene>
    <name evidence="2" type="ORF">HINF_LOCUS23052</name>
    <name evidence="3" type="ORF">HINF_LOCUS62386</name>
</gene>
<keyword evidence="1" id="KW-0472">Membrane</keyword>
<name>A0AA86PB05_9EUKA</name>
<evidence type="ECO:0000313" key="3">
    <source>
        <dbReference type="EMBL" id="CAL6084820.1"/>
    </source>
</evidence>
<proteinExistence type="predicted"/>
<dbReference type="EMBL" id="CAXDID020000382">
    <property type="protein sequence ID" value="CAL6084820.1"/>
    <property type="molecule type" value="Genomic_DNA"/>
</dbReference>
<evidence type="ECO:0000313" key="4">
    <source>
        <dbReference type="Proteomes" id="UP001642409"/>
    </source>
</evidence>
<dbReference type="Proteomes" id="UP001642409">
    <property type="component" value="Unassembled WGS sequence"/>
</dbReference>
<accession>A0AA86PB05</accession>
<protein>
    <submittedName>
        <fullName evidence="3">Hypothetical_protein</fullName>
    </submittedName>
</protein>
<evidence type="ECO:0000313" key="2">
    <source>
        <dbReference type="EMBL" id="CAI9935407.1"/>
    </source>
</evidence>
<sequence>MSPVIQARLAPAPTLSFTFTHISTFQAEIQTASRTELISEPLVWLLQMQPEMLQLESESEVVLLSKINPPTSFPPSLNWIKLASIQSWFQPLKTSPETLSPCAQNVKTEDVESKSQSRQMRAPWARCQGNFTASCEFLTEIQEESPKRAKEGRSECQIERFNFTSWVLVVYILQYIGLSNALIICVFALTEDKSACFSQKVIICLLISIFWLQTEPKFKEYAYVGTSCLKILWWKNALDFKIPRINIKRCGVELTNITVLFSLVLHIINIQNKYLI</sequence>
<dbReference type="EMBL" id="CATOUU010000613">
    <property type="protein sequence ID" value="CAI9935407.1"/>
    <property type="molecule type" value="Genomic_DNA"/>
</dbReference>